<dbReference type="Proteomes" id="UP000030108">
    <property type="component" value="Unassembled WGS sequence"/>
</dbReference>
<evidence type="ECO:0000256" key="1">
    <source>
        <dbReference type="SAM" id="MobiDB-lite"/>
    </source>
</evidence>
<feature type="non-terminal residue" evidence="2">
    <location>
        <position position="300"/>
    </location>
</feature>
<gene>
    <name evidence="2" type="ORF">RSOL_149460</name>
</gene>
<dbReference type="AlphaFoldDB" id="X8J3Y3"/>
<accession>X8J3Y3</accession>
<evidence type="ECO:0000313" key="3">
    <source>
        <dbReference type="Proteomes" id="UP000030108"/>
    </source>
</evidence>
<feature type="region of interest" description="Disordered" evidence="1">
    <location>
        <begin position="1"/>
        <end position="57"/>
    </location>
</feature>
<evidence type="ECO:0000313" key="2">
    <source>
        <dbReference type="EMBL" id="EUC55971.1"/>
    </source>
</evidence>
<sequence length="300" mass="33566">MDEWDPRIPPVQRLPTSLSLSHAPPPGPSSSQSKRARAGSNPADEHMTGATPQGKRVWSRKIDKTKSVLDVIAKQGSDYKLGDFLQHLLDPETFNQLEADQADRLRRWLCGETRKGTRPAEIVDAMYRHPAGLHRNQSQHLRHPLFTDRTPPTYPPSFANSKPQKSSLLPPFEDLNSNRINSREGLEEWMVRGTLIQVEREAEALADNEGRLARGAGMTWELLDNTSNLDQRHTMQTVAPVIWAIMSTIAFLHWPTSVNYPTAPPISTNDASTPNTSEQTGGRKGTSTRDPTFVCYLTQD</sequence>
<feature type="region of interest" description="Disordered" evidence="1">
    <location>
        <begin position="265"/>
        <end position="291"/>
    </location>
</feature>
<name>X8J3Y3_9AGAM</name>
<protein>
    <submittedName>
        <fullName evidence="2">Uncharacterized protein</fullName>
    </submittedName>
</protein>
<reference evidence="3" key="1">
    <citation type="journal article" date="2014" name="Genome Announc.">
        <title>Draft genome sequence of the plant-pathogenic soil fungus Rhizoctonia solani anastomosis group 3 strain Rhs1AP.</title>
        <authorList>
            <person name="Cubeta M.A."/>
            <person name="Thomas E."/>
            <person name="Dean R.A."/>
            <person name="Jabaji S."/>
            <person name="Neate S.M."/>
            <person name="Tavantzis S."/>
            <person name="Toda T."/>
            <person name="Vilgalys R."/>
            <person name="Bharathan N."/>
            <person name="Fedorova-Abrams N."/>
            <person name="Pakala S.B."/>
            <person name="Pakala S.M."/>
            <person name="Zafar N."/>
            <person name="Joardar V."/>
            <person name="Losada L."/>
            <person name="Nierman W.C."/>
        </authorList>
    </citation>
    <scope>NUCLEOTIDE SEQUENCE [LARGE SCALE GENOMIC DNA]</scope>
    <source>
        <strain evidence="3">AG-3</strain>
    </source>
</reference>
<organism evidence="2 3">
    <name type="scientific">Rhizoctonia solani AG-3 Rhs1AP</name>
    <dbReference type="NCBI Taxonomy" id="1086054"/>
    <lineage>
        <taxon>Eukaryota</taxon>
        <taxon>Fungi</taxon>
        <taxon>Dikarya</taxon>
        <taxon>Basidiomycota</taxon>
        <taxon>Agaricomycotina</taxon>
        <taxon>Agaricomycetes</taxon>
        <taxon>Cantharellales</taxon>
        <taxon>Ceratobasidiaceae</taxon>
        <taxon>Rhizoctonia</taxon>
    </lineage>
</organism>
<feature type="compositionally biased region" description="Polar residues" evidence="1">
    <location>
        <begin position="265"/>
        <end position="280"/>
    </location>
</feature>
<proteinExistence type="predicted"/>
<dbReference type="OrthoDB" id="3264445at2759"/>
<comment type="caution">
    <text evidence="2">The sequence shown here is derived from an EMBL/GenBank/DDBJ whole genome shotgun (WGS) entry which is preliminary data.</text>
</comment>
<feature type="region of interest" description="Disordered" evidence="1">
    <location>
        <begin position="144"/>
        <end position="166"/>
    </location>
</feature>
<dbReference type="EMBL" id="JATN01000322">
    <property type="protein sequence ID" value="EUC55971.1"/>
    <property type="molecule type" value="Genomic_DNA"/>
</dbReference>